<dbReference type="Proteomes" id="UP000053766">
    <property type="component" value="Unassembled WGS sequence"/>
</dbReference>
<dbReference type="PROSITE" id="PS51184">
    <property type="entry name" value="JMJC"/>
    <property type="match status" value="1"/>
</dbReference>
<comment type="subcellular location">
    <subcellularLocation>
        <location evidence="2">Nucleus</location>
    </subcellularLocation>
</comment>
<accession>A0A0D8XDB8</accession>
<evidence type="ECO:0000259" key="13">
    <source>
        <dbReference type="PROSITE" id="PS51184"/>
    </source>
</evidence>
<dbReference type="PANTHER" id="PTHR12480">
    <property type="entry name" value="ARGININE DEMETHYLASE AND LYSYL-HYDROXYLASE JMJD"/>
    <property type="match status" value="1"/>
</dbReference>
<evidence type="ECO:0000313" key="15">
    <source>
        <dbReference type="Proteomes" id="UP000053766"/>
    </source>
</evidence>
<dbReference type="OrthoDB" id="424465at2759"/>
<gene>
    <name evidence="14" type="ORF">DICVIV_11374</name>
</gene>
<comment type="similarity">
    <text evidence="11">Belongs to the JMJD6 family.</text>
</comment>
<reference evidence="14 15" key="1">
    <citation type="submission" date="2013-11" db="EMBL/GenBank/DDBJ databases">
        <title>Draft genome of the bovine lungworm Dictyocaulus viviparus.</title>
        <authorList>
            <person name="Mitreva M."/>
        </authorList>
    </citation>
    <scope>NUCLEOTIDE SEQUENCE [LARGE SCALE GENOMIC DNA]</scope>
    <source>
        <strain evidence="14 15">HannoverDv2000</strain>
    </source>
</reference>
<evidence type="ECO:0000256" key="7">
    <source>
        <dbReference type="ARBA" id="ARBA00023004"/>
    </source>
</evidence>
<evidence type="ECO:0000256" key="11">
    <source>
        <dbReference type="ARBA" id="ARBA00038068"/>
    </source>
</evidence>
<keyword evidence="5" id="KW-0223">Dioxygenase</keyword>
<protein>
    <submittedName>
        <fullName evidence="14">JmjC domain protein</fullName>
    </submittedName>
</protein>
<organism evidence="14 15">
    <name type="scientific">Dictyocaulus viviparus</name>
    <name type="common">Bovine lungworm</name>
    <dbReference type="NCBI Taxonomy" id="29172"/>
    <lineage>
        <taxon>Eukaryota</taxon>
        <taxon>Metazoa</taxon>
        <taxon>Ecdysozoa</taxon>
        <taxon>Nematoda</taxon>
        <taxon>Chromadorea</taxon>
        <taxon>Rhabditida</taxon>
        <taxon>Rhabditina</taxon>
        <taxon>Rhabditomorpha</taxon>
        <taxon>Strongyloidea</taxon>
        <taxon>Metastrongylidae</taxon>
        <taxon>Dictyocaulus</taxon>
    </lineage>
</organism>
<comment type="cofactor">
    <cofactor evidence="1">
        <name>Fe(2+)</name>
        <dbReference type="ChEBI" id="CHEBI:29033"/>
    </cofactor>
</comment>
<dbReference type="Pfam" id="PF02373">
    <property type="entry name" value="JmjC"/>
    <property type="match status" value="1"/>
</dbReference>
<evidence type="ECO:0000256" key="2">
    <source>
        <dbReference type="ARBA" id="ARBA00004123"/>
    </source>
</evidence>
<keyword evidence="7" id="KW-0408">Iron</keyword>
<feature type="compositionally biased region" description="Low complexity" evidence="12">
    <location>
        <begin position="343"/>
        <end position="361"/>
    </location>
</feature>
<proteinExistence type="inferred from homology"/>
<evidence type="ECO:0000256" key="5">
    <source>
        <dbReference type="ARBA" id="ARBA00022964"/>
    </source>
</evidence>
<evidence type="ECO:0000256" key="6">
    <source>
        <dbReference type="ARBA" id="ARBA00023002"/>
    </source>
</evidence>
<dbReference type="GO" id="GO:0033749">
    <property type="term" value="F:histone H4R3 demethylase activity"/>
    <property type="evidence" value="ECO:0007669"/>
    <property type="project" value="TreeGrafter"/>
</dbReference>
<evidence type="ECO:0000256" key="1">
    <source>
        <dbReference type="ARBA" id="ARBA00001954"/>
    </source>
</evidence>
<dbReference type="GO" id="GO:0005634">
    <property type="term" value="C:nucleus"/>
    <property type="evidence" value="ECO:0007669"/>
    <property type="project" value="UniProtKB-SubCell"/>
</dbReference>
<dbReference type="SMART" id="SM00558">
    <property type="entry name" value="JmjC"/>
    <property type="match status" value="1"/>
</dbReference>
<keyword evidence="8" id="KW-0805">Transcription regulation</keyword>
<dbReference type="GO" id="GO:0106140">
    <property type="term" value="F:P-TEFb complex binding"/>
    <property type="evidence" value="ECO:0007669"/>
    <property type="project" value="TreeGrafter"/>
</dbReference>
<evidence type="ECO:0000256" key="12">
    <source>
        <dbReference type="SAM" id="MobiDB-lite"/>
    </source>
</evidence>
<keyword evidence="3" id="KW-0479">Metal-binding</keyword>
<dbReference type="SUPFAM" id="SSF51197">
    <property type="entry name" value="Clavaminate synthase-like"/>
    <property type="match status" value="1"/>
</dbReference>
<feature type="region of interest" description="Disordered" evidence="12">
    <location>
        <begin position="336"/>
        <end position="379"/>
    </location>
</feature>
<dbReference type="Gene3D" id="2.60.120.650">
    <property type="entry name" value="Cupin"/>
    <property type="match status" value="1"/>
</dbReference>
<feature type="domain" description="JmjC" evidence="13">
    <location>
        <begin position="143"/>
        <end position="307"/>
    </location>
</feature>
<keyword evidence="10" id="KW-0539">Nucleus</keyword>
<evidence type="ECO:0000256" key="10">
    <source>
        <dbReference type="ARBA" id="ARBA00023242"/>
    </source>
</evidence>
<dbReference type="PANTHER" id="PTHR12480:SF32">
    <property type="entry name" value="BIFUNCTIONAL ARGININE DEMETHYLASE AND LYSYL-HYDROXYLASE JMJD6"/>
    <property type="match status" value="1"/>
</dbReference>
<dbReference type="STRING" id="29172.A0A0D8XDB8"/>
<keyword evidence="4" id="KW-0156">Chromatin regulator</keyword>
<sequence>MTVSYNHHRSLRRIEEAKRKARPELNQFGWDTLRLAETFKLPKCRENITRVNGSKLSLNEFQEQYERPRIPCIITHLTESWQANEKWTTSRIARKYRNQRFKCGEDDDGYSVKLKMKYYVDYMLNSRDDSPLYIFDSGFGDRHKTKKLLEDFVVPHLFTDDLFNYTDHRKRPPHRWFVMGPARSGTAIHIDPLGTSAWNALIKGHKRWVLIPPDAPRHIVKPYQSERGRHPDEAVTWFMTVYNRVISSGWPKEYPVIEARQCPGEIMFVPSGWWHVVVNEDITIAITQNFCSIVNLPQVWPKTVKGRPKLSKHWFKRLSQARPEVIAIVKQSVHVPTAKESSSDSSSSSSSTDNDTSSDESAINISPTRPQKRRYGAVTDQMHQGDLCVYKMRCSPSRNDSSVP</sequence>
<evidence type="ECO:0000256" key="8">
    <source>
        <dbReference type="ARBA" id="ARBA00023015"/>
    </source>
</evidence>
<dbReference type="InterPro" id="IPR003347">
    <property type="entry name" value="JmjC_dom"/>
</dbReference>
<dbReference type="EMBL" id="KN716644">
    <property type="protein sequence ID" value="KJH42625.1"/>
    <property type="molecule type" value="Genomic_DNA"/>
</dbReference>
<evidence type="ECO:0000256" key="3">
    <source>
        <dbReference type="ARBA" id="ARBA00022723"/>
    </source>
</evidence>
<evidence type="ECO:0000313" key="14">
    <source>
        <dbReference type="EMBL" id="KJH42625.1"/>
    </source>
</evidence>
<dbReference type="InterPro" id="IPR050910">
    <property type="entry name" value="JMJD6_ArgDemeth/LysHydrox"/>
</dbReference>
<dbReference type="GO" id="GO:0046872">
    <property type="term" value="F:metal ion binding"/>
    <property type="evidence" value="ECO:0007669"/>
    <property type="project" value="UniProtKB-KW"/>
</dbReference>
<evidence type="ECO:0000256" key="9">
    <source>
        <dbReference type="ARBA" id="ARBA00023163"/>
    </source>
</evidence>
<dbReference type="AlphaFoldDB" id="A0A0D8XDB8"/>
<keyword evidence="15" id="KW-1185">Reference proteome</keyword>
<dbReference type="GO" id="GO:0005737">
    <property type="term" value="C:cytoplasm"/>
    <property type="evidence" value="ECO:0007669"/>
    <property type="project" value="TreeGrafter"/>
</dbReference>
<keyword evidence="9" id="KW-0804">Transcription</keyword>
<keyword evidence="6" id="KW-0560">Oxidoreductase</keyword>
<dbReference type="Gene3D" id="1.20.1280.270">
    <property type="match status" value="1"/>
</dbReference>
<dbReference type="GO" id="GO:0006909">
    <property type="term" value="P:phagocytosis"/>
    <property type="evidence" value="ECO:0007669"/>
    <property type="project" value="TreeGrafter"/>
</dbReference>
<reference evidence="15" key="2">
    <citation type="journal article" date="2016" name="Sci. Rep.">
        <title>Dictyocaulus viviparus genome, variome and transcriptome elucidate lungworm biology and support future intervention.</title>
        <authorList>
            <person name="McNulty S.N."/>
            <person name="Strube C."/>
            <person name="Rosa B.A."/>
            <person name="Martin J.C."/>
            <person name="Tyagi R."/>
            <person name="Choi Y.J."/>
            <person name="Wang Q."/>
            <person name="Hallsworth Pepin K."/>
            <person name="Zhang X."/>
            <person name="Ozersky P."/>
            <person name="Wilson R.K."/>
            <person name="Sternberg P.W."/>
            <person name="Gasser R.B."/>
            <person name="Mitreva M."/>
        </authorList>
    </citation>
    <scope>NUCLEOTIDE SEQUENCE [LARGE SCALE GENOMIC DNA]</scope>
    <source>
        <strain evidence="15">HannoverDv2000</strain>
    </source>
</reference>
<name>A0A0D8XDB8_DICVI</name>
<evidence type="ECO:0000256" key="4">
    <source>
        <dbReference type="ARBA" id="ARBA00022853"/>
    </source>
</evidence>